<dbReference type="GeneID" id="105047490"/>
<feature type="domain" description="LysM" evidence="2">
    <location>
        <begin position="86"/>
        <end position="129"/>
    </location>
</feature>
<dbReference type="Gene3D" id="3.10.350.10">
    <property type="entry name" value="LysM domain"/>
    <property type="match status" value="1"/>
</dbReference>
<dbReference type="PANTHER" id="PTHR33734:SF26">
    <property type="entry name" value="LYSM DOMAIN-CONTAINING PROTEIN"/>
    <property type="match status" value="1"/>
</dbReference>
<dbReference type="CDD" id="cd00118">
    <property type="entry name" value="LysM"/>
    <property type="match status" value="1"/>
</dbReference>
<evidence type="ECO:0000313" key="4">
    <source>
        <dbReference type="RefSeq" id="XP_010924730.1"/>
    </source>
</evidence>
<dbReference type="KEGG" id="egu:105047490"/>
<evidence type="ECO:0000256" key="1">
    <source>
        <dbReference type="SAM" id="MobiDB-lite"/>
    </source>
</evidence>
<dbReference type="PANTHER" id="PTHR33734">
    <property type="entry name" value="LYSM DOMAIN-CONTAINING GPI-ANCHORED PROTEIN 2"/>
    <property type="match status" value="1"/>
</dbReference>
<accession>A0A6I9RDY3</accession>
<dbReference type="SUPFAM" id="SSF54106">
    <property type="entry name" value="LysM domain"/>
    <property type="match status" value="1"/>
</dbReference>
<reference evidence="4" key="1">
    <citation type="submission" date="2025-08" db="UniProtKB">
        <authorList>
            <consortium name="RefSeq"/>
        </authorList>
    </citation>
    <scope>IDENTIFICATION</scope>
</reference>
<dbReference type="PROSITE" id="PS51782">
    <property type="entry name" value="LYSM"/>
    <property type="match status" value="1"/>
</dbReference>
<dbReference type="Proteomes" id="UP000504607">
    <property type="component" value="Chromosome 6"/>
</dbReference>
<organism evidence="3 4">
    <name type="scientific">Elaeis guineensis var. tenera</name>
    <name type="common">Oil palm</name>
    <dbReference type="NCBI Taxonomy" id="51953"/>
    <lineage>
        <taxon>Eukaryota</taxon>
        <taxon>Viridiplantae</taxon>
        <taxon>Streptophyta</taxon>
        <taxon>Embryophyta</taxon>
        <taxon>Tracheophyta</taxon>
        <taxon>Spermatophyta</taxon>
        <taxon>Magnoliopsida</taxon>
        <taxon>Liliopsida</taxon>
        <taxon>Arecaceae</taxon>
        <taxon>Arecoideae</taxon>
        <taxon>Cocoseae</taxon>
        <taxon>Elaeidinae</taxon>
        <taxon>Elaeis</taxon>
    </lineage>
</organism>
<dbReference type="SMART" id="SM00257">
    <property type="entry name" value="LysM"/>
    <property type="match status" value="1"/>
</dbReference>
<dbReference type="RefSeq" id="XP_010924730.1">
    <property type="nucleotide sequence ID" value="XM_010926428.2"/>
</dbReference>
<dbReference type="InParanoid" id="A0A6I9RDY3"/>
<dbReference type="InterPro" id="IPR036779">
    <property type="entry name" value="LysM_dom_sf"/>
</dbReference>
<proteinExistence type="predicted"/>
<dbReference type="Pfam" id="PF01476">
    <property type="entry name" value="LysM"/>
    <property type="match status" value="1"/>
</dbReference>
<feature type="region of interest" description="Disordered" evidence="1">
    <location>
        <begin position="1"/>
        <end position="27"/>
    </location>
</feature>
<dbReference type="AlphaFoldDB" id="A0A6I9RDY3"/>
<evidence type="ECO:0000313" key="3">
    <source>
        <dbReference type="Proteomes" id="UP000504607"/>
    </source>
</evidence>
<dbReference type="InterPro" id="IPR018392">
    <property type="entry name" value="LysM"/>
</dbReference>
<evidence type="ECO:0000259" key="2">
    <source>
        <dbReference type="PROSITE" id="PS51782"/>
    </source>
</evidence>
<keyword evidence="3" id="KW-1185">Reference proteome</keyword>
<name>A0A6I9RDY3_ELAGV</name>
<sequence length="130" mass="13362">MAPTAPKPSSASVNGGRDNVAAGNGGSQDATMAKAVGLVVFSGIAVSIVKSLVSKSGQPQRPPTPLQDFSKPMVEEGFGSESCSARIIKIEKGDTLWDLSQKYGVSIDAIKEANGITGNTIYAGKKLVIP</sequence>
<gene>
    <name evidence="4" type="primary">LOC105047490</name>
</gene>
<dbReference type="OrthoDB" id="2107166at2759"/>
<protein>
    <submittedName>
        <fullName evidence="4">Uncharacterized protein LOC105047490</fullName>
    </submittedName>
</protein>